<reference evidence="2" key="1">
    <citation type="submission" date="2022-11" db="UniProtKB">
        <authorList>
            <consortium name="WormBaseParasite"/>
        </authorList>
    </citation>
    <scope>IDENTIFICATION</scope>
</reference>
<evidence type="ECO:0000313" key="2">
    <source>
        <dbReference type="WBParaSite" id="JU765_v2.g8022.t1"/>
    </source>
</evidence>
<evidence type="ECO:0000313" key="1">
    <source>
        <dbReference type="Proteomes" id="UP000887576"/>
    </source>
</evidence>
<organism evidence="1 2">
    <name type="scientific">Panagrolaimus sp. JU765</name>
    <dbReference type="NCBI Taxonomy" id="591449"/>
    <lineage>
        <taxon>Eukaryota</taxon>
        <taxon>Metazoa</taxon>
        <taxon>Ecdysozoa</taxon>
        <taxon>Nematoda</taxon>
        <taxon>Chromadorea</taxon>
        <taxon>Rhabditida</taxon>
        <taxon>Tylenchina</taxon>
        <taxon>Panagrolaimomorpha</taxon>
        <taxon>Panagrolaimoidea</taxon>
        <taxon>Panagrolaimidae</taxon>
        <taxon>Panagrolaimus</taxon>
    </lineage>
</organism>
<protein>
    <submittedName>
        <fullName evidence="2">F-box domain-containing protein</fullName>
    </submittedName>
</protein>
<dbReference type="WBParaSite" id="JU765_v2.g8022.t1">
    <property type="protein sequence ID" value="JU765_v2.g8022.t1"/>
    <property type="gene ID" value="JU765_v2.g8022"/>
</dbReference>
<proteinExistence type="predicted"/>
<accession>A0AC34RL75</accession>
<sequence length="282" mass="32977">MTDYFNFLGLPLVIQDLITEEIVHNSIPEDRIQFALTSKFCNELVQRARPKKIIDLFFIGSFSSFTFVANSRYCTQTEEQLMEILPNCQIKRLQLENDPHFSKKDYSRILDMLSETAEFATKLDIVTFNPVYVNELVRFYVKLKHLKSVTVKDPELILPYYPSKVTLIGYASNPDKKYFSGVFKGNQGRMRINLENVDRDEILLIKLVDERIEYHICDHLVERFARPMYSAEMLESAFPSANFKTSLERVEKINNVLGTNIQLIQADYFVQTVELFRKIQKI</sequence>
<name>A0AC34RL75_9BILA</name>
<dbReference type="Proteomes" id="UP000887576">
    <property type="component" value="Unplaced"/>
</dbReference>